<feature type="transmembrane region" description="Helical" evidence="7">
    <location>
        <begin position="586"/>
        <end position="605"/>
    </location>
</feature>
<evidence type="ECO:0000256" key="5">
    <source>
        <dbReference type="ARBA" id="ARBA00023136"/>
    </source>
</evidence>
<feature type="transmembrane region" description="Helical" evidence="7">
    <location>
        <begin position="433"/>
        <end position="451"/>
    </location>
</feature>
<feature type="compositionally biased region" description="Basic and acidic residues" evidence="6">
    <location>
        <begin position="197"/>
        <end position="219"/>
    </location>
</feature>
<gene>
    <name evidence="9" type="ORF">Cvel_33810</name>
</gene>
<feature type="region of interest" description="Disordered" evidence="6">
    <location>
        <begin position="241"/>
        <end position="260"/>
    </location>
</feature>
<evidence type="ECO:0000256" key="2">
    <source>
        <dbReference type="ARBA" id="ARBA00022448"/>
    </source>
</evidence>
<dbReference type="Pfam" id="PF00939">
    <property type="entry name" value="Na_sulph_symp"/>
    <property type="match status" value="1"/>
</dbReference>
<keyword evidence="2" id="KW-0813">Transport</keyword>
<evidence type="ECO:0000256" key="3">
    <source>
        <dbReference type="ARBA" id="ARBA00022692"/>
    </source>
</evidence>
<feature type="chain" id="PRO_5005192384" description="Citrate transporter-like domain-containing protein" evidence="8">
    <location>
        <begin position="31"/>
        <end position="750"/>
    </location>
</feature>
<feature type="signal peptide" evidence="8">
    <location>
        <begin position="1"/>
        <end position="30"/>
    </location>
</feature>
<dbReference type="VEuPathDB" id="CryptoDB:Cvel_33810"/>
<proteinExistence type="predicted"/>
<dbReference type="GO" id="GO:0005886">
    <property type="term" value="C:plasma membrane"/>
    <property type="evidence" value="ECO:0007669"/>
    <property type="project" value="TreeGrafter"/>
</dbReference>
<dbReference type="InterPro" id="IPR001898">
    <property type="entry name" value="SLC13A/DASS"/>
</dbReference>
<feature type="transmembrane region" description="Helical" evidence="7">
    <location>
        <begin position="46"/>
        <end position="76"/>
    </location>
</feature>
<reference evidence="9" key="1">
    <citation type="submission" date="2014-11" db="EMBL/GenBank/DDBJ databases">
        <authorList>
            <person name="Otto D Thomas"/>
            <person name="Naeem Raeece"/>
        </authorList>
    </citation>
    <scope>NUCLEOTIDE SEQUENCE</scope>
</reference>
<organism evidence="9">
    <name type="scientific">Chromera velia CCMP2878</name>
    <dbReference type="NCBI Taxonomy" id="1169474"/>
    <lineage>
        <taxon>Eukaryota</taxon>
        <taxon>Sar</taxon>
        <taxon>Alveolata</taxon>
        <taxon>Colpodellida</taxon>
        <taxon>Chromeraceae</taxon>
        <taxon>Chromera</taxon>
    </lineage>
</organism>
<evidence type="ECO:0000313" key="9">
    <source>
        <dbReference type="EMBL" id="CEM49824.1"/>
    </source>
</evidence>
<dbReference type="EMBL" id="CDMZ01004461">
    <property type="protein sequence ID" value="CEM49824.1"/>
    <property type="molecule type" value="Genomic_DNA"/>
</dbReference>
<keyword evidence="5 7" id="KW-0472">Membrane</keyword>
<dbReference type="AlphaFoldDB" id="A0A0G4HZ79"/>
<keyword evidence="8" id="KW-0732">Signal</keyword>
<sequence>MPGGRVLSGLARTLRLCVALLGLVLGAVVAQLPSEPENESAKKTAGVMIIMMGLWSTEIVPLCVTGLLPLVLFPFLGVMEAREVSREYFNDVILLFFVGLTYAKAMENVRLDARIALGVVRLGCCCCLSASTVLLGFVFASYLLSMWISNTAACALMTVNSEALLDALALASVEKEEGQRGQEGALGGHELEIRDKCGGGQDGRDGAEQMQHELPKGEESGAPAALRVSCQQSKQKSVGAAATASAAASEEWRDGEIGTPSPPVPLPCPGSRLSLSGACLSGTGFVESPEGGTPRAIRAEGGPIGDAEKNEKSCRASRLDRECGTSRNLQPFAATLLLGCAYGCNIGGMATLIGTPVNLVYRQQIEVFFPDAPEVNFVSWASFGLPLSLAILVIACVLLIVCLRLGGGFGDVDRALLHETIGSAHRRLGRMGWDQWSVAIVGVAMAVLWVLRRPISVSGGGGGSSGWADGLTRGSPGSSTGPAGATRVSDATVGVTALLALVVWPSAATVQRLQRDAGGVFRCLRWKYRKEGVTIGGSEAKREPRVSSEIGGAKNECAQGKGGEGTSECEWGLLGAKDVCSMGLEIVLIVGGGFALGSAVALSGLGEMMAQWFSRVVGGLPLWLILFFSVTFFLVLTEFTTNTATALTFFPVLISIACAVGVDPRQLMAPCALATSGAFMFPIATPPNLIVFSTGRVGLGTMALRGFFLNVLTSLLLVLGGLFFVPRVLQKAEDNGWVDRGCASMMSNDR</sequence>
<dbReference type="PANTHER" id="PTHR10283">
    <property type="entry name" value="SOLUTE CARRIER FAMILY 13 MEMBER"/>
    <property type="match status" value="1"/>
</dbReference>
<dbReference type="PANTHER" id="PTHR10283:SF82">
    <property type="entry name" value="SOLUTE CARRIER FAMILY 13 MEMBER 2"/>
    <property type="match status" value="1"/>
</dbReference>
<accession>A0A0G4HZ79</accession>
<evidence type="ECO:0008006" key="10">
    <source>
        <dbReference type="Google" id="ProtNLM"/>
    </source>
</evidence>
<feature type="transmembrane region" description="Helical" evidence="7">
    <location>
        <begin position="118"/>
        <end position="144"/>
    </location>
</feature>
<dbReference type="InterPro" id="IPR031312">
    <property type="entry name" value="Na/sul_symport_CS"/>
</dbReference>
<feature type="transmembrane region" description="Helical" evidence="7">
    <location>
        <begin position="88"/>
        <end position="106"/>
    </location>
</feature>
<feature type="region of interest" description="Disordered" evidence="6">
    <location>
        <begin position="458"/>
        <end position="486"/>
    </location>
</feature>
<feature type="transmembrane region" description="Helical" evidence="7">
    <location>
        <begin position="667"/>
        <end position="684"/>
    </location>
</feature>
<evidence type="ECO:0000256" key="7">
    <source>
        <dbReference type="SAM" id="Phobius"/>
    </source>
</evidence>
<dbReference type="PhylomeDB" id="A0A0G4HZ79"/>
<feature type="region of interest" description="Disordered" evidence="6">
    <location>
        <begin position="197"/>
        <end position="222"/>
    </location>
</feature>
<evidence type="ECO:0000256" key="8">
    <source>
        <dbReference type="SAM" id="SignalP"/>
    </source>
</evidence>
<feature type="transmembrane region" description="Helical" evidence="7">
    <location>
        <begin position="617"/>
        <end position="637"/>
    </location>
</feature>
<feature type="transmembrane region" description="Helical" evidence="7">
    <location>
        <begin position="704"/>
        <end position="725"/>
    </location>
</feature>
<keyword evidence="3 7" id="KW-0812">Transmembrane</keyword>
<feature type="transmembrane region" description="Helical" evidence="7">
    <location>
        <begin position="377"/>
        <end position="401"/>
    </location>
</feature>
<dbReference type="GO" id="GO:0015141">
    <property type="term" value="F:succinate transmembrane transporter activity"/>
    <property type="evidence" value="ECO:0007669"/>
    <property type="project" value="UniProtKB-ARBA"/>
</dbReference>
<keyword evidence="4 7" id="KW-1133">Transmembrane helix</keyword>
<comment type="subcellular location">
    <subcellularLocation>
        <location evidence="1">Membrane</location>
        <topology evidence="1">Multi-pass membrane protein</topology>
    </subcellularLocation>
</comment>
<protein>
    <recommendedName>
        <fullName evidence="10">Citrate transporter-like domain-containing protein</fullName>
    </recommendedName>
</protein>
<dbReference type="PROSITE" id="PS01271">
    <property type="entry name" value="NA_SULFATE"/>
    <property type="match status" value="1"/>
</dbReference>
<feature type="transmembrane region" description="Helical" evidence="7">
    <location>
        <begin position="643"/>
        <end position="662"/>
    </location>
</feature>
<feature type="compositionally biased region" description="Low complexity" evidence="6">
    <location>
        <begin position="474"/>
        <end position="486"/>
    </location>
</feature>
<feature type="transmembrane region" description="Helical" evidence="7">
    <location>
        <begin position="336"/>
        <end position="357"/>
    </location>
</feature>
<evidence type="ECO:0000256" key="4">
    <source>
        <dbReference type="ARBA" id="ARBA00022989"/>
    </source>
</evidence>
<name>A0A0G4HZ79_9ALVE</name>
<evidence type="ECO:0000256" key="6">
    <source>
        <dbReference type="SAM" id="MobiDB-lite"/>
    </source>
</evidence>
<evidence type="ECO:0000256" key="1">
    <source>
        <dbReference type="ARBA" id="ARBA00004141"/>
    </source>
</evidence>